<dbReference type="EMBL" id="POQS01000001">
    <property type="protein sequence ID" value="PND35558.1"/>
    <property type="molecule type" value="Genomic_DNA"/>
</dbReference>
<comment type="caution">
    <text evidence="2">The sequence shown here is derived from an EMBL/GenBank/DDBJ whole genome shotgun (WGS) entry which is preliminary data.</text>
</comment>
<protein>
    <submittedName>
        <fullName evidence="2">Acetyl-CoA acetyltransferase</fullName>
    </submittedName>
</protein>
<proteinExistence type="predicted"/>
<dbReference type="CDD" id="cd00829">
    <property type="entry name" value="SCP-x_thiolase"/>
    <property type="match status" value="1"/>
</dbReference>
<dbReference type="RefSeq" id="WP_102771490.1">
    <property type="nucleotide sequence ID" value="NZ_POQS01000001.1"/>
</dbReference>
<keyword evidence="3" id="KW-1185">Reference proteome</keyword>
<dbReference type="PANTHER" id="PTHR42870:SF1">
    <property type="entry name" value="NON-SPECIFIC LIPID-TRANSFER PROTEIN-LIKE 2"/>
    <property type="match status" value="1"/>
</dbReference>
<dbReference type="Pfam" id="PF22691">
    <property type="entry name" value="Thiolase_C_1"/>
    <property type="match status" value="1"/>
</dbReference>
<evidence type="ECO:0000259" key="1">
    <source>
        <dbReference type="Pfam" id="PF22691"/>
    </source>
</evidence>
<dbReference type="Proteomes" id="UP000235994">
    <property type="component" value="Unassembled WGS sequence"/>
</dbReference>
<dbReference type="GO" id="GO:0003988">
    <property type="term" value="F:acetyl-CoA C-acyltransferase activity"/>
    <property type="evidence" value="ECO:0007669"/>
    <property type="project" value="UniProtKB-ARBA"/>
</dbReference>
<dbReference type="Gene3D" id="3.40.47.10">
    <property type="match status" value="1"/>
</dbReference>
<reference evidence="2 3" key="1">
    <citation type="submission" date="2018-01" db="EMBL/GenBank/DDBJ databases">
        <title>The draft genome of an aniline degradation strain ANB-1.</title>
        <authorList>
            <person name="Zhang L."/>
            <person name="Jiang J."/>
        </authorList>
    </citation>
    <scope>NUCLEOTIDE SEQUENCE [LARGE SCALE GENOMIC DNA]</scope>
    <source>
        <strain evidence="2 3">ANB-1</strain>
    </source>
</reference>
<dbReference type="PANTHER" id="PTHR42870">
    <property type="entry name" value="ACETYL-COA C-ACETYLTRANSFERASE"/>
    <property type="match status" value="1"/>
</dbReference>
<keyword evidence="2" id="KW-0808">Transferase</keyword>
<accession>A0A2N8KQ42</accession>
<sequence length="386" mass="40938">MAGMFEGVRIVGAGQAPYAKRSERGVQRLMYEAGAAALADAGLPWSAVDGLAVTCFLLPPDNAPTVAEHLGIEARFLFQGLYGGASGIIGMAHAARAIRDGACDVALVLAADAFDVAAHNETLDHFNGSIKEYMSPQGFGGANGMFALHTRLYMERHGATREDFGRFCVALRENALRNPNALFKTPLSMDDYLNAKPIADPLRLYDCVMPCVGGDAIVLASERVAAGLRGPSLRILAAEEIHNYPANDPYSVPGGWAGLADRLYGRAGRDPAQMQFAQLYDDYPVMAFVQMEGLGLCEPGRAHEYVRHNDLSWRGALPVNTGGGQLSAGQAGASGGMIGVYEAAAQLLGRAEGRQLDCRLGLVSGYGMVAYGRGLCSSAAILERVH</sequence>
<dbReference type="AlphaFoldDB" id="A0A2N8KQ42"/>
<dbReference type="InterPro" id="IPR055140">
    <property type="entry name" value="Thiolase_C_2"/>
</dbReference>
<dbReference type="InterPro" id="IPR002155">
    <property type="entry name" value="Thiolase"/>
</dbReference>
<dbReference type="InterPro" id="IPR016039">
    <property type="entry name" value="Thiolase-like"/>
</dbReference>
<evidence type="ECO:0000313" key="2">
    <source>
        <dbReference type="EMBL" id="PND35558.1"/>
    </source>
</evidence>
<organism evidence="2 3">
    <name type="scientific">Achromobacter pulmonis</name>
    <dbReference type="NCBI Taxonomy" id="1389932"/>
    <lineage>
        <taxon>Bacteria</taxon>
        <taxon>Pseudomonadati</taxon>
        <taxon>Pseudomonadota</taxon>
        <taxon>Betaproteobacteria</taxon>
        <taxon>Burkholderiales</taxon>
        <taxon>Alcaligenaceae</taxon>
        <taxon>Achromobacter</taxon>
    </lineage>
</organism>
<feature type="domain" description="Thiolase C-terminal" evidence="1">
    <location>
        <begin position="261"/>
        <end position="370"/>
    </location>
</feature>
<dbReference type="SUPFAM" id="SSF53901">
    <property type="entry name" value="Thiolase-like"/>
    <property type="match status" value="2"/>
</dbReference>
<gene>
    <name evidence="2" type="ORF">C1I89_04130</name>
</gene>
<evidence type="ECO:0000313" key="3">
    <source>
        <dbReference type="Proteomes" id="UP000235994"/>
    </source>
</evidence>
<dbReference type="PIRSF" id="PIRSF000429">
    <property type="entry name" value="Ac-CoA_Ac_transf"/>
    <property type="match status" value="1"/>
</dbReference>
<name>A0A2N8KQ42_9BURK</name>